<name>A0A2T3NM61_9GAMM</name>
<dbReference type="EMBL" id="PYMB01000001">
    <property type="protein sequence ID" value="PSW16563.1"/>
    <property type="molecule type" value="Genomic_DNA"/>
</dbReference>
<dbReference type="PROSITE" id="PS01124">
    <property type="entry name" value="HTH_ARAC_FAMILY_2"/>
    <property type="match status" value="1"/>
</dbReference>
<dbReference type="InterPro" id="IPR003313">
    <property type="entry name" value="AraC-bd"/>
</dbReference>
<accession>A0A2T3NM61</accession>
<sequence length="292" mass="33052">MDWLGGSLKATAENVDRMDRSFTAYEFQSKEFEHPYHFHHETELVFITKGHGHVLIGNTASYFEAGDIFFIGSDIPHRFHCEAEQKHSPLNSYILQFNPCCFGSLFTNTPELTRIARMISHSKHGLVIRKAPKQLFQLMRSLIESSGVNSIIKFLQLLAEVDKSTQLEFISAQPNSEVEVLATTKIHASIEWINENYHRDINLEDIALRTSMNKNAFCRAFKSQTGNSPMNYINNVRVEAASTLLLEGKQGIADIGFTVGFPTVSSFNRNFKQLKGVSPGMYRKMTSVFTDS</sequence>
<dbReference type="InterPro" id="IPR011051">
    <property type="entry name" value="RmlC_Cupin_sf"/>
</dbReference>
<dbReference type="Proteomes" id="UP000241346">
    <property type="component" value="Unassembled WGS sequence"/>
</dbReference>
<keyword evidence="3" id="KW-0804">Transcription</keyword>
<keyword evidence="1" id="KW-0805">Transcription regulation</keyword>
<keyword evidence="2" id="KW-0238">DNA-binding</keyword>
<organism evidence="5 6">
    <name type="scientific">Photobacterium rosenbergii</name>
    <dbReference type="NCBI Taxonomy" id="294936"/>
    <lineage>
        <taxon>Bacteria</taxon>
        <taxon>Pseudomonadati</taxon>
        <taxon>Pseudomonadota</taxon>
        <taxon>Gammaproteobacteria</taxon>
        <taxon>Vibrionales</taxon>
        <taxon>Vibrionaceae</taxon>
        <taxon>Photobacterium</taxon>
    </lineage>
</organism>
<dbReference type="Gene3D" id="1.10.10.60">
    <property type="entry name" value="Homeodomain-like"/>
    <property type="match status" value="2"/>
</dbReference>
<comment type="caution">
    <text evidence="5">The sequence shown here is derived from an EMBL/GenBank/DDBJ whole genome shotgun (WGS) entry which is preliminary data.</text>
</comment>
<evidence type="ECO:0000256" key="2">
    <source>
        <dbReference type="ARBA" id="ARBA00023125"/>
    </source>
</evidence>
<dbReference type="PANTHER" id="PTHR43280:SF2">
    <property type="entry name" value="HTH-TYPE TRANSCRIPTIONAL REGULATOR EXSA"/>
    <property type="match status" value="1"/>
</dbReference>
<dbReference type="Pfam" id="PF02311">
    <property type="entry name" value="AraC_binding"/>
    <property type="match status" value="1"/>
</dbReference>
<protein>
    <recommendedName>
        <fullName evidence="4">HTH araC/xylS-type domain-containing protein</fullName>
    </recommendedName>
</protein>
<evidence type="ECO:0000313" key="5">
    <source>
        <dbReference type="EMBL" id="PSW16563.1"/>
    </source>
</evidence>
<dbReference type="Pfam" id="PF12833">
    <property type="entry name" value="HTH_18"/>
    <property type="match status" value="1"/>
</dbReference>
<dbReference type="AlphaFoldDB" id="A0A2T3NM61"/>
<dbReference type="PANTHER" id="PTHR43280">
    <property type="entry name" value="ARAC-FAMILY TRANSCRIPTIONAL REGULATOR"/>
    <property type="match status" value="1"/>
</dbReference>
<dbReference type="InterPro" id="IPR018060">
    <property type="entry name" value="HTH_AraC"/>
</dbReference>
<proteinExistence type="predicted"/>
<evidence type="ECO:0000256" key="3">
    <source>
        <dbReference type="ARBA" id="ARBA00023163"/>
    </source>
</evidence>
<evidence type="ECO:0000313" key="6">
    <source>
        <dbReference type="Proteomes" id="UP000241346"/>
    </source>
</evidence>
<feature type="domain" description="HTH araC/xylS-type" evidence="4">
    <location>
        <begin position="187"/>
        <end position="285"/>
    </location>
</feature>
<dbReference type="InterPro" id="IPR009057">
    <property type="entry name" value="Homeodomain-like_sf"/>
</dbReference>
<evidence type="ECO:0000259" key="4">
    <source>
        <dbReference type="PROSITE" id="PS01124"/>
    </source>
</evidence>
<evidence type="ECO:0000256" key="1">
    <source>
        <dbReference type="ARBA" id="ARBA00023015"/>
    </source>
</evidence>
<dbReference type="InterPro" id="IPR014710">
    <property type="entry name" value="RmlC-like_jellyroll"/>
</dbReference>
<dbReference type="GO" id="GO:0043565">
    <property type="term" value="F:sequence-specific DNA binding"/>
    <property type="evidence" value="ECO:0007669"/>
    <property type="project" value="InterPro"/>
</dbReference>
<dbReference type="InterPro" id="IPR018062">
    <property type="entry name" value="HTH_AraC-typ_CS"/>
</dbReference>
<dbReference type="GO" id="GO:0003700">
    <property type="term" value="F:DNA-binding transcription factor activity"/>
    <property type="evidence" value="ECO:0007669"/>
    <property type="project" value="InterPro"/>
</dbReference>
<dbReference type="SUPFAM" id="SSF51182">
    <property type="entry name" value="RmlC-like cupins"/>
    <property type="match status" value="1"/>
</dbReference>
<reference evidence="5 6" key="1">
    <citation type="submission" date="2018-03" db="EMBL/GenBank/DDBJ databases">
        <title>Whole genome sequencing of Histamine producing bacteria.</title>
        <authorList>
            <person name="Butler K."/>
        </authorList>
    </citation>
    <scope>NUCLEOTIDE SEQUENCE [LARGE SCALE GENOMIC DNA]</scope>
    <source>
        <strain evidence="5 6">DSM 19138</strain>
    </source>
</reference>
<dbReference type="SMART" id="SM00342">
    <property type="entry name" value="HTH_ARAC"/>
    <property type="match status" value="1"/>
</dbReference>
<dbReference type="Gene3D" id="2.60.120.10">
    <property type="entry name" value="Jelly Rolls"/>
    <property type="match status" value="1"/>
</dbReference>
<gene>
    <name evidence="5" type="ORF">C9J01_06080</name>
</gene>
<dbReference type="SUPFAM" id="SSF46689">
    <property type="entry name" value="Homeodomain-like"/>
    <property type="match status" value="2"/>
</dbReference>
<dbReference type="PROSITE" id="PS00041">
    <property type="entry name" value="HTH_ARAC_FAMILY_1"/>
    <property type="match status" value="1"/>
</dbReference>